<keyword evidence="1" id="KW-1133">Transmembrane helix</keyword>
<proteinExistence type="predicted"/>
<reference evidence="4 5" key="1">
    <citation type="submission" date="2023-12" db="EMBL/GenBank/DDBJ databases">
        <title>Novel species of the genus Arcicella isolated from rivers.</title>
        <authorList>
            <person name="Lu H."/>
        </authorList>
    </citation>
    <scope>NUCLEOTIDE SEQUENCE [LARGE SCALE GENOMIC DNA]</scope>
    <source>
        <strain evidence="4 5">DC2W</strain>
    </source>
</reference>
<sequence length="365" mass="42073">MEDYTKYSIKDFVLDEFFCRWVILNSTEDTIFWENWLNQHPDQTKTVWAAKELIEKIHNAHEELTETELETELIRLTKSRNEFVDKRPNHLINLTKLWRIAAVFTVGILALLYIITQLSINPFINNTAYEKRTDNKRESLVEVINKDQNEKLVHLPDGSQITLKAKSRVSYPKVFASTHREIYLSGEAFFEVTKNPSKPFIVYANELVTKVLGTSFTISSYDSDKEVKVIVKTGKVAVYSSEKDKEVSTKQVQLTLTPNQEAIFNRAEKQLKRTLIELPSPVKPLDITSKMLVFENTPVYEVFDSLEEIYGIKIKYDRGLLAKCQLTAELDSQSLYEKLTLICRAINASYQIIDGEIVINGNKCN</sequence>
<dbReference type="EMBL" id="JAYGIL010000007">
    <property type="protein sequence ID" value="MEA5402749.1"/>
    <property type="molecule type" value="Genomic_DNA"/>
</dbReference>
<evidence type="ECO:0000259" key="3">
    <source>
        <dbReference type="Pfam" id="PF16344"/>
    </source>
</evidence>
<feature type="domain" description="FecR protein" evidence="2">
    <location>
        <begin position="151"/>
        <end position="236"/>
    </location>
</feature>
<dbReference type="InterPro" id="IPR012373">
    <property type="entry name" value="Ferrdict_sens_TM"/>
</dbReference>
<dbReference type="Gene3D" id="2.60.120.1440">
    <property type="match status" value="1"/>
</dbReference>
<feature type="domain" description="Protein FecR C-terminal" evidence="3">
    <location>
        <begin position="292"/>
        <end position="359"/>
    </location>
</feature>
<keyword evidence="5" id="KW-1185">Reference proteome</keyword>
<gene>
    <name evidence="4" type="ORF">VB776_07480</name>
</gene>
<dbReference type="InterPro" id="IPR006860">
    <property type="entry name" value="FecR"/>
</dbReference>
<dbReference type="Gene3D" id="3.55.50.30">
    <property type="match status" value="1"/>
</dbReference>
<keyword evidence="1" id="KW-0472">Membrane</keyword>
<dbReference type="PIRSF" id="PIRSF018266">
    <property type="entry name" value="FecR"/>
    <property type="match status" value="1"/>
</dbReference>
<evidence type="ECO:0000256" key="1">
    <source>
        <dbReference type="SAM" id="Phobius"/>
    </source>
</evidence>
<comment type="caution">
    <text evidence="4">The sequence shown here is derived from an EMBL/GenBank/DDBJ whole genome shotgun (WGS) entry which is preliminary data.</text>
</comment>
<dbReference type="Pfam" id="PF16344">
    <property type="entry name" value="FecR_C"/>
    <property type="match status" value="1"/>
</dbReference>
<evidence type="ECO:0000259" key="2">
    <source>
        <dbReference type="Pfam" id="PF04773"/>
    </source>
</evidence>
<dbReference type="Pfam" id="PF04773">
    <property type="entry name" value="FecR"/>
    <property type="match status" value="1"/>
</dbReference>
<dbReference type="PANTHER" id="PTHR30273">
    <property type="entry name" value="PERIPLASMIC SIGNAL SENSOR AND SIGMA FACTOR ACTIVATOR FECR-RELATED"/>
    <property type="match status" value="1"/>
</dbReference>
<dbReference type="InterPro" id="IPR032508">
    <property type="entry name" value="FecR_C"/>
</dbReference>
<dbReference type="Proteomes" id="UP001303899">
    <property type="component" value="Unassembled WGS sequence"/>
</dbReference>
<accession>A0ABU5S2Q1</accession>
<feature type="transmembrane region" description="Helical" evidence="1">
    <location>
        <begin position="97"/>
        <end position="115"/>
    </location>
</feature>
<evidence type="ECO:0000313" key="4">
    <source>
        <dbReference type="EMBL" id="MEA5402749.1"/>
    </source>
</evidence>
<organism evidence="4 5">
    <name type="scientific">Arcicella gelida</name>
    <dbReference type="NCBI Taxonomy" id="2984195"/>
    <lineage>
        <taxon>Bacteria</taxon>
        <taxon>Pseudomonadati</taxon>
        <taxon>Bacteroidota</taxon>
        <taxon>Cytophagia</taxon>
        <taxon>Cytophagales</taxon>
        <taxon>Flectobacillaceae</taxon>
        <taxon>Arcicella</taxon>
    </lineage>
</organism>
<name>A0ABU5S2Q1_9BACT</name>
<dbReference type="RefSeq" id="WP_323327601.1">
    <property type="nucleotide sequence ID" value="NZ_JAYGIL010000007.1"/>
</dbReference>
<dbReference type="PANTHER" id="PTHR30273:SF2">
    <property type="entry name" value="PROTEIN FECR"/>
    <property type="match status" value="1"/>
</dbReference>
<evidence type="ECO:0000313" key="5">
    <source>
        <dbReference type="Proteomes" id="UP001303899"/>
    </source>
</evidence>
<keyword evidence="1" id="KW-0812">Transmembrane</keyword>
<protein>
    <submittedName>
        <fullName evidence="4">FecR domain-containing protein</fullName>
    </submittedName>
</protein>